<dbReference type="PANTHER" id="PTHR24056">
    <property type="entry name" value="CELL DIVISION PROTEIN KINASE"/>
    <property type="match status" value="1"/>
</dbReference>
<gene>
    <name evidence="4" type="ORF">HYPSUDRAFT_206395</name>
</gene>
<dbReference type="GO" id="GO:0004674">
    <property type="term" value="F:protein serine/threonine kinase activity"/>
    <property type="evidence" value="ECO:0007669"/>
    <property type="project" value="TreeGrafter"/>
</dbReference>
<feature type="domain" description="Protein kinase" evidence="3">
    <location>
        <begin position="1"/>
        <end position="232"/>
    </location>
</feature>
<accession>A0A0D2NKY7</accession>
<evidence type="ECO:0000313" key="5">
    <source>
        <dbReference type="Proteomes" id="UP000054270"/>
    </source>
</evidence>
<reference evidence="5" key="1">
    <citation type="submission" date="2014-04" db="EMBL/GenBank/DDBJ databases">
        <title>Evolutionary Origins and Diversification of the Mycorrhizal Mutualists.</title>
        <authorList>
            <consortium name="DOE Joint Genome Institute"/>
            <consortium name="Mycorrhizal Genomics Consortium"/>
            <person name="Kohler A."/>
            <person name="Kuo A."/>
            <person name="Nagy L.G."/>
            <person name="Floudas D."/>
            <person name="Copeland A."/>
            <person name="Barry K.W."/>
            <person name="Cichocki N."/>
            <person name="Veneault-Fourrey C."/>
            <person name="LaButti K."/>
            <person name="Lindquist E.A."/>
            <person name="Lipzen A."/>
            <person name="Lundell T."/>
            <person name="Morin E."/>
            <person name="Murat C."/>
            <person name="Riley R."/>
            <person name="Ohm R."/>
            <person name="Sun H."/>
            <person name="Tunlid A."/>
            <person name="Henrissat B."/>
            <person name="Grigoriev I.V."/>
            <person name="Hibbett D.S."/>
            <person name="Martin F."/>
        </authorList>
    </citation>
    <scope>NUCLEOTIDE SEQUENCE [LARGE SCALE GENOMIC DNA]</scope>
    <source>
        <strain evidence="5">FD-334 SS-4</strain>
    </source>
</reference>
<evidence type="ECO:0000313" key="4">
    <source>
        <dbReference type="EMBL" id="KJA17226.1"/>
    </source>
</evidence>
<dbReference type="InterPro" id="IPR050108">
    <property type="entry name" value="CDK"/>
</dbReference>
<dbReference type="EMBL" id="KN817607">
    <property type="protein sequence ID" value="KJA17226.1"/>
    <property type="molecule type" value="Genomic_DNA"/>
</dbReference>
<organism evidence="4 5">
    <name type="scientific">Hypholoma sublateritium (strain FD-334 SS-4)</name>
    <dbReference type="NCBI Taxonomy" id="945553"/>
    <lineage>
        <taxon>Eukaryota</taxon>
        <taxon>Fungi</taxon>
        <taxon>Dikarya</taxon>
        <taxon>Basidiomycota</taxon>
        <taxon>Agaricomycotina</taxon>
        <taxon>Agaricomycetes</taxon>
        <taxon>Agaricomycetidae</taxon>
        <taxon>Agaricales</taxon>
        <taxon>Agaricineae</taxon>
        <taxon>Strophariaceae</taxon>
        <taxon>Hypholoma</taxon>
    </lineage>
</organism>
<dbReference type="GO" id="GO:0005524">
    <property type="term" value="F:ATP binding"/>
    <property type="evidence" value="ECO:0007669"/>
    <property type="project" value="UniProtKB-KW"/>
</dbReference>
<dbReference type="STRING" id="945553.A0A0D2NKY7"/>
<dbReference type="InterPro" id="IPR011009">
    <property type="entry name" value="Kinase-like_dom_sf"/>
</dbReference>
<proteinExistence type="predicted"/>
<sequence>MRLLTTSPDNLLSNNHILPMEEIVYQDIVFGVFPVLGNSVRRAMMPAMQQSSVEDIVLMIMQALEAVMYIHSKNVAHRDLFMDNFLVEWSPESMLGRNWTRPRVYLIDFETAVHFPDDVDASQRLVSGLPFPDSMYNRERAPELLISESHMYCPFRLDMWQFGFHLVQMFSKTGIVEIDTMWLPLRSDNPADRPTAHEVFQKLGDFIADVPPQMLHRAYTCDPIVSKTLLVR</sequence>
<evidence type="ECO:0000256" key="2">
    <source>
        <dbReference type="ARBA" id="ARBA00022840"/>
    </source>
</evidence>
<evidence type="ECO:0000256" key="1">
    <source>
        <dbReference type="ARBA" id="ARBA00022741"/>
    </source>
</evidence>
<protein>
    <recommendedName>
        <fullName evidence="3">Protein kinase domain-containing protein</fullName>
    </recommendedName>
</protein>
<keyword evidence="5" id="KW-1185">Reference proteome</keyword>
<keyword evidence="2" id="KW-0067">ATP-binding</keyword>
<dbReference type="AlphaFoldDB" id="A0A0D2NKY7"/>
<dbReference type="InterPro" id="IPR000719">
    <property type="entry name" value="Prot_kinase_dom"/>
</dbReference>
<keyword evidence="1" id="KW-0547">Nucleotide-binding</keyword>
<dbReference type="GO" id="GO:0005634">
    <property type="term" value="C:nucleus"/>
    <property type="evidence" value="ECO:0007669"/>
    <property type="project" value="TreeGrafter"/>
</dbReference>
<dbReference type="OrthoDB" id="2985259at2759"/>
<dbReference type="Gene3D" id="1.10.510.10">
    <property type="entry name" value="Transferase(Phosphotransferase) domain 1"/>
    <property type="match status" value="1"/>
</dbReference>
<dbReference type="PROSITE" id="PS50011">
    <property type="entry name" value="PROTEIN_KINASE_DOM"/>
    <property type="match status" value="1"/>
</dbReference>
<evidence type="ECO:0000259" key="3">
    <source>
        <dbReference type="PROSITE" id="PS50011"/>
    </source>
</evidence>
<name>A0A0D2NKY7_HYPSF</name>
<dbReference type="Proteomes" id="UP000054270">
    <property type="component" value="Unassembled WGS sequence"/>
</dbReference>
<dbReference type="Pfam" id="PF00069">
    <property type="entry name" value="Pkinase"/>
    <property type="match status" value="1"/>
</dbReference>
<dbReference type="SUPFAM" id="SSF56112">
    <property type="entry name" value="Protein kinase-like (PK-like)"/>
    <property type="match status" value="1"/>
</dbReference>